<reference evidence="7 8" key="1">
    <citation type="submission" date="2025-05" db="UniProtKB">
        <authorList>
            <consortium name="RefSeq"/>
        </authorList>
    </citation>
    <scope>IDENTIFICATION</scope>
    <source>
        <tissue evidence="7 8">Whole body</tissue>
    </source>
</reference>
<dbReference type="Pfam" id="PF05282">
    <property type="entry name" value="AAR2"/>
    <property type="match status" value="1"/>
</dbReference>
<dbReference type="InterPro" id="IPR033647">
    <property type="entry name" value="Aar2_N"/>
</dbReference>
<dbReference type="PANTHER" id="PTHR12689">
    <property type="entry name" value="A1 CISTRON SPLICING FACTOR AAR2-RELATED"/>
    <property type="match status" value="1"/>
</dbReference>
<dbReference type="CDD" id="cd13778">
    <property type="entry name" value="Aar2_C"/>
    <property type="match status" value="1"/>
</dbReference>
<evidence type="ECO:0000256" key="2">
    <source>
        <dbReference type="ARBA" id="ARBA00016372"/>
    </source>
</evidence>
<dbReference type="Proteomes" id="UP000694924">
    <property type="component" value="Unplaced"/>
</dbReference>
<dbReference type="PANTHER" id="PTHR12689:SF4">
    <property type="entry name" value="PROTEIN AAR2 HOMOLOG"/>
    <property type="match status" value="1"/>
</dbReference>
<dbReference type="Gene3D" id="2.60.34.20">
    <property type="match status" value="1"/>
</dbReference>
<name>A0ABM1IHZ2_POLDO</name>
<comment type="similarity">
    <text evidence="1">Belongs to the AAR2 family.</text>
</comment>
<dbReference type="Pfam" id="PF20981">
    <property type="entry name" value="AAR2_1st"/>
    <property type="match status" value="1"/>
</dbReference>
<dbReference type="InterPro" id="IPR038514">
    <property type="entry name" value="AAR2_C_sf"/>
</dbReference>
<organism evidence="6 9">
    <name type="scientific">Polistes dominula</name>
    <name type="common">European paper wasp</name>
    <name type="synonym">Vespa dominula</name>
    <dbReference type="NCBI Taxonomy" id="743375"/>
    <lineage>
        <taxon>Eukaryota</taxon>
        <taxon>Metazoa</taxon>
        <taxon>Ecdysozoa</taxon>
        <taxon>Arthropoda</taxon>
        <taxon>Hexapoda</taxon>
        <taxon>Insecta</taxon>
        <taxon>Pterygota</taxon>
        <taxon>Neoptera</taxon>
        <taxon>Endopterygota</taxon>
        <taxon>Hymenoptera</taxon>
        <taxon>Apocrita</taxon>
        <taxon>Aculeata</taxon>
        <taxon>Vespoidea</taxon>
        <taxon>Vespidae</taxon>
        <taxon>Polistinae</taxon>
        <taxon>Polistini</taxon>
        <taxon>Polistes</taxon>
    </lineage>
</organism>
<dbReference type="GeneID" id="107068177"/>
<protein>
    <recommendedName>
        <fullName evidence="2">Protein AAR2 homolog</fullName>
    </recommendedName>
    <alternativeName>
        <fullName evidence="3">AAR2 splicing factor homolog</fullName>
    </alternativeName>
</protein>
<dbReference type="RefSeq" id="XP_015179838.1">
    <property type="nucleotide sequence ID" value="XM_015324352.1"/>
</dbReference>
<gene>
    <name evidence="7 8 9 10" type="primary">LOC107068177</name>
</gene>
<evidence type="ECO:0000256" key="3">
    <source>
        <dbReference type="ARBA" id="ARBA00030625"/>
    </source>
</evidence>
<sequence length="378" mass="44032">MDSDDHPGEDHILIKNATLVVVDAPNNMEFGIDLNSWDIKTNKKYMGIKFIPPGFRFVHYRIEDCHGGPSFRIGFIHYFENGELMVKCWDKSTNEMSADPVDEDLLVYLRNSLLDLDKVLVPYCFDYIDRWERLTDKIDFDVVKRCKPLCGFIYSAMELVPCSSDAELSTSVLETEEKSGIPQTRPMQNRIPKLLPNLKPKPGSELRLTPIPDKYYPDNATPEQITRYNLDYSYTWEIVLAKIKCQPEILGELQLTFVCVLIGQNWEAFEQWKKILSLICGVDALIPSYRSLYLEFCWTIEAQLDYIPEDMLVDVIYTENFIYHHLRKLFRNIELHSGIDAPFKFIATRCRERICNMLKWNFGDLHEEDGEEAPIIVD</sequence>
<evidence type="ECO:0000313" key="6">
    <source>
        <dbReference type="Proteomes" id="UP000694924"/>
    </source>
</evidence>
<dbReference type="RefSeq" id="XP_015179829.1">
    <property type="nucleotide sequence ID" value="XM_015324343.1"/>
</dbReference>
<dbReference type="InterPro" id="IPR007946">
    <property type="entry name" value="AAR2"/>
</dbReference>
<dbReference type="InterPro" id="IPR033648">
    <property type="entry name" value="AAR2_C"/>
</dbReference>
<evidence type="ECO:0000256" key="1">
    <source>
        <dbReference type="ARBA" id="ARBA00006281"/>
    </source>
</evidence>
<evidence type="ECO:0000259" key="4">
    <source>
        <dbReference type="Pfam" id="PF05282"/>
    </source>
</evidence>
<dbReference type="RefSeq" id="XP_015179811.1">
    <property type="nucleotide sequence ID" value="XM_015324325.1"/>
</dbReference>
<dbReference type="RefSeq" id="XP_015179819.1">
    <property type="nucleotide sequence ID" value="XM_015324333.1"/>
</dbReference>
<evidence type="ECO:0000313" key="7">
    <source>
        <dbReference type="RefSeq" id="XP_015179811.1"/>
    </source>
</evidence>
<feature type="domain" description="AAR2 N-terminal" evidence="5">
    <location>
        <begin position="16"/>
        <end position="148"/>
    </location>
</feature>
<proteinExistence type="inferred from homology"/>
<evidence type="ECO:0000313" key="10">
    <source>
        <dbReference type="RefSeq" id="XP_015179838.1"/>
    </source>
</evidence>
<keyword evidence="6" id="KW-1185">Reference proteome</keyword>
<dbReference type="Gene3D" id="1.25.40.550">
    <property type="entry name" value="Aar2, C-terminal domain-like"/>
    <property type="match status" value="1"/>
</dbReference>
<evidence type="ECO:0000259" key="5">
    <source>
        <dbReference type="Pfam" id="PF20981"/>
    </source>
</evidence>
<accession>A0ABM1IHZ2</accession>
<dbReference type="CDD" id="cd13777">
    <property type="entry name" value="Aar2_N"/>
    <property type="match status" value="1"/>
</dbReference>
<evidence type="ECO:0000313" key="9">
    <source>
        <dbReference type="RefSeq" id="XP_015179829.1"/>
    </source>
</evidence>
<evidence type="ECO:0000313" key="8">
    <source>
        <dbReference type="RefSeq" id="XP_015179819.1"/>
    </source>
</evidence>
<feature type="domain" description="AAR2 C-terminal" evidence="4">
    <location>
        <begin position="209"/>
        <end position="362"/>
    </location>
</feature>
<dbReference type="InterPro" id="IPR038516">
    <property type="entry name" value="AAR2_N_sf"/>
</dbReference>